<reference evidence="2" key="1">
    <citation type="submission" date="2018-05" db="EMBL/GenBank/DDBJ databases">
        <title>Genome Sequencing of selected type strains of the family Eggerthellaceae.</title>
        <authorList>
            <person name="Danylec N."/>
            <person name="Stoll D.A."/>
            <person name="Doetsch A."/>
            <person name="Huch M."/>
        </authorList>
    </citation>
    <scope>NUCLEOTIDE SEQUENCE [LARGE SCALE GENOMIC DNA]</scope>
    <source>
        <strain evidence="2">DSM 27213</strain>
    </source>
</reference>
<name>A0A423ULT2_9ACTN</name>
<sequence>MRRWTSVCHKNSCREVRFGDRRKTLSEEASMVTSPVLNMRTRCAWPGRRR</sequence>
<protein>
    <submittedName>
        <fullName evidence="1">Uncharacterized protein</fullName>
    </submittedName>
</protein>
<proteinExistence type="predicted"/>
<comment type="caution">
    <text evidence="1">The sequence shown here is derived from an EMBL/GenBank/DDBJ whole genome shotgun (WGS) entry which is preliminary data.</text>
</comment>
<dbReference type="AlphaFoldDB" id="A0A423ULT2"/>
<accession>A0A423ULT2</accession>
<dbReference type="Proteomes" id="UP000285258">
    <property type="component" value="Unassembled WGS sequence"/>
</dbReference>
<gene>
    <name evidence="1" type="ORF">DMP12_04805</name>
</gene>
<evidence type="ECO:0000313" key="1">
    <source>
        <dbReference type="EMBL" id="ROT90815.1"/>
    </source>
</evidence>
<dbReference type="EMBL" id="QIBW01000004">
    <property type="protein sequence ID" value="ROT90815.1"/>
    <property type="molecule type" value="Genomic_DNA"/>
</dbReference>
<evidence type="ECO:0000313" key="2">
    <source>
        <dbReference type="Proteomes" id="UP000285258"/>
    </source>
</evidence>
<organism evidence="1 2">
    <name type="scientific">Gordonibacter urolithinfaciens</name>
    <dbReference type="NCBI Taxonomy" id="1335613"/>
    <lineage>
        <taxon>Bacteria</taxon>
        <taxon>Bacillati</taxon>
        <taxon>Actinomycetota</taxon>
        <taxon>Coriobacteriia</taxon>
        <taxon>Eggerthellales</taxon>
        <taxon>Eggerthellaceae</taxon>
        <taxon>Gordonibacter</taxon>
    </lineage>
</organism>